<evidence type="ECO:0000256" key="2">
    <source>
        <dbReference type="ARBA" id="ARBA00022741"/>
    </source>
</evidence>
<dbReference type="InterPro" id="IPR003593">
    <property type="entry name" value="AAA+_ATPase"/>
</dbReference>
<evidence type="ECO:0000256" key="3">
    <source>
        <dbReference type="ARBA" id="ARBA00022840"/>
    </source>
</evidence>
<dbReference type="RefSeq" id="WP_239181025.1">
    <property type="nucleotide sequence ID" value="NZ_JAKRDF010000015.1"/>
</dbReference>
<dbReference type="PROSITE" id="PS00211">
    <property type="entry name" value="ABC_TRANSPORTER_1"/>
    <property type="match status" value="1"/>
</dbReference>
<accession>A0ABS9PVX3</accession>
<evidence type="ECO:0000313" key="6">
    <source>
        <dbReference type="Proteomes" id="UP001521911"/>
    </source>
</evidence>
<sequence>MNSSHVELKNITKRYGSKTVLDNLNLEIGKAELVALLGPSGCGKSTTLKILAGLENANEGSVCIDGDEISYLPTGRRNMGIVFQAYSLFPHLDAIDNVAYGLKIKGKNKSDRRNRAGELLELVGLSEHTAKFPGQMSGGQQQRVALARALAIEPQLLLLDEPLSALDAKVRTQLRDEIRRIQLSEGISTLLVTHDQEEALVMADRIGVMNNGIIEQIGSPSELYHHPRSPFISQFVGVANRICGEYNAGSVNVFGTRVDVVNPEIDAQDGDILACLIRPEDLRITADPKGQYHVLNKQLRGIFTSVMLAGPGSAVIRVDMSDREASDFPTGSQVSLETLRHDAVVDSATTDEVSDAQSFKKQRSANA</sequence>
<dbReference type="Pfam" id="PF00005">
    <property type="entry name" value="ABC_tran"/>
    <property type="match status" value="1"/>
</dbReference>
<dbReference type="PANTHER" id="PTHR42781">
    <property type="entry name" value="SPERMIDINE/PUTRESCINE IMPORT ATP-BINDING PROTEIN POTA"/>
    <property type="match status" value="1"/>
</dbReference>
<dbReference type="PANTHER" id="PTHR42781:SF4">
    <property type="entry name" value="SPERMIDINE_PUTRESCINE IMPORT ATP-BINDING PROTEIN POTA"/>
    <property type="match status" value="1"/>
</dbReference>
<keyword evidence="2" id="KW-0547">Nucleotide-binding</keyword>
<dbReference type="SUPFAM" id="SSF52540">
    <property type="entry name" value="P-loop containing nucleoside triphosphate hydrolases"/>
    <property type="match status" value="1"/>
</dbReference>
<name>A0ABS9PVX3_9CORY</name>
<evidence type="ECO:0000259" key="4">
    <source>
        <dbReference type="PROSITE" id="PS50893"/>
    </source>
</evidence>
<gene>
    <name evidence="5" type="ORF">MHK08_10410</name>
</gene>
<evidence type="ECO:0000313" key="5">
    <source>
        <dbReference type="EMBL" id="MCG7276879.1"/>
    </source>
</evidence>
<keyword evidence="6" id="KW-1185">Reference proteome</keyword>
<protein>
    <submittedName>
        <fullName evidence="5">ABC transporter ATP-binding protein</fullName>
    </submittedName>
</protein>
<dbReference type="InterPro" id="IPR050093">
    <property type="entry name" value="ABC_SmlMolc_Importer"/>
</dbReference>
<dbReference type="EMBL" id="JAKRDF010000015">
    <property type="protein sequence ID" value="MCG7276879.1"/>
    <property type="molecule type" value="Genomic_DNA"/>
</dbReference>
<reference evidence="5 6" key="1">
    <citation type="submission" date="2022-02" db="EMBL/GenBank/DDBJ databases">
        <title>Uncovering new skin microbiome diversity through culturing and metagenomics.</title>
        <authorList>
            <person name="Conlan S."/>
            <person name="Deming C."/>
            <person name="Nisc Comparative Sequencing Program N."/>
            <person name="Segre J.A."/>
        </authorList>
    </citation>
    <scope>NUCLEOTIDE SEQUENCE [LARGE SCALE GENOMIC DNA]</scope>
    <source>
        <strain evidence="5 6">ACRQV</strain>
    </source>
</reference>
<dbReference type="InterPro" id="IPR027417">
    <property type="entry name" value="P-loop_NTPase"/>
</dbReference>
<keyword evidence="3 5" id="KW-0067">ATP-binding</keyword>
<evidence type="ECO:0000256" key="1">
    <source>
        <dbReference type="ARBA" id="ARBA00022448"/>
    </source>
</evidence>
<feature type="domain" description="ABC transporter" evidence="4">
    <location>
        <begin position="6"/>
        <end position="236"/>
    </location>
</feature>
<dbReference type="Proteomes" id="UP001521911">
    <property type="component" value="Unassembled WGS sequence"/>
</dbReference>
<dbReference type="PROSITE" id="PS50893">
    <property type="entry name" value="ABC_TRANSPORTER_2"/>
    <property type="match status" value="1"/>
</dbReference>
<dbReference type="Gene3D" id="3.40.50.300">
    <property type="entry name" value="P-loop containing nucleotide triphosphate hydrolases"/>
    <property type="match status" value="1"/>
</dbReference>
<comment type="caution">
    <text evidence="5">The sequence shown here is derived from an EMBL/GenBank/DDBJ whole genome shotgun (WGS) entry which is preliminary data.</text>
</comment>
<dbReference type="SMART" id="SM00382">
    <property type="entry name" value="AAA"/>
    <property type="match status" value="1"/>
</dbReference>
<keyword evidence="1" id="KW-0813">Transport</keyword>
<proteinExistence type="predicted"/>
<organism evidence="5 6">
    <name type="scientific">Corynebacterium singulare</name>
    <dbReference type="NCBI Taxonomy" id="161899"/>
    <lineage>
        <taxon>Bacteria</taxon>
        <taxon>Bacillati</taxon>
        <taxon>Actinomycetota</taxon>
        <taxon>Actinomycetes</taxon>
        <taxon>Mycobacteriales</taxon>
        <taxon>Corynebacteriaceae</taxon>
        <taxon>Corynebacterium</taxon>
    </lineage>
</organism>
<dbReference type="GO" id="GO:0005524">
    <property type="term" value="F:ATP binding"/>
    <property type="evidence" value="ECO:0007669"/>
    <property type="project" value="UniProtKB-KW"/>
</dbReference>
<dbReference type="InterPro" id="IPR003439">
    <property type="entry name" value="ABC_transporter-like_ATP-bd"/>
</dbReference>
<dbReference type="InterPro" id="IPR017871">
    <property type="entry name" value="ABC_transporter-like_CS"/>
</dbReference>